<evidence type="ECO:0000313" key="2">
    <source>
        <dbReference type="Proteomes" id="UP000191116"/>
    </source>
</evidence>
<dbReference type="EMBL" id="FUWP01000024">
    <property type="protein sequence ID" value="SKA52343.1"/>
    <property type="molecule type" value="Genomic_DNA"/>
</dbReference>
<accession>A0A1T4UI36</accession>
<protein>
    <submittedName>
        <fullName evidence="1">Uncharacterized protein</fullName>
    </submittedName>
</protein>
<gene>
    <name evidence="1" type="ORF">CZ814_03278</name>
</gene>
<dbReference type="Proteomes" id="UP000191116">
    <property type="component" value="Unassembled WGS sequence"/>
</dbReference>
<reference evidence="1 2" key="1">
    <citation type="submission" date="2017-02" db="EMBL/GenBank/DDBJ databases">
        <authorList>
            <person name="Peterson S.W."/>
        </authorList>
    </citation>
    <scope>NUCLEOTIDE SEQUENCE [LARGE SCALE GENOMIC DNA]</scope>
    <source>
        <strain evidence="1 2">CECT 9189</strain>
    </source>
</reference>
<proteinExistence type="predicted"/>
<dbReference type="RefSeq" id="WP_080175996.1">
    <property type="nucleotide sequence ID" value="NZ_AP024856.1"/>
</dbReference>
<sequence length="60" mass="7279">MDQTERIDNYYMNDIRTRLVEKLHETRRTIISGDKDKLAQVLVELDLYQKTFDDLYEGRL</sequence>
<organism evidence="1 2">
    <name type="scientific">Photobacterium toruni</name>
    <dbReference type="NCBI Taxonomy" id="1935446"/>
    <lineage>
        <taxon>Bacteria</taxon>
        <taxon>Pseudomonadati</taxon>
        <taxon>Pseudomonadota</taxon>
        <taxon>Gammaproteobacteria</taxon>
        <taxon>Vibrionales</taxon>
        <taxon>Vibrionaceae</taxon>
        <taxon>Photobacterium</taxon>
    </lineage>
</organism>
<evidence type="ECO:0000313" key="1">
    <source>
        <dbReference type="EMBL" id="SKA52343.1"/>
    </source>
</evidence>
<name>A0A1T4UI36_9GAMM</name>
<dbReference type="AlphaFoldDB" id="A0A1T4UI36"/>